<dbReference type="EMBL" id="KQ982215">
    <property type="protein sequence ID" value="KYQ58892.1"/>
    <property type="molecule type" value="Genomic_DNA"/>
</dbReference>
<feature type="region of interest" description="Disordered" evidence="1">
    <location>
        <begin position="163"/>
        <end position="184"/>
    </location>
</feature>
<evidence type="ECO:0000313" key="2">
    <source>
        <dbReference type="EMBL" id="KYQ58892.1"/>
    </source>
</evidence>
<organism evidence="2 3">
    <name type="scientific">Mycetomoellerius zeteki</name>
    <dbReference type="NCBI Taxonomy" id="64791"/>
    <lineage>
        <taxon>Eukaryota</taxon>
        <taxon>Metazoa</taxon>
        <taxon>Ecdysozoa</taxon>
        <taxon>Arthropoda</taxon>
        <taxon>Hexapoda</taxon>
        <taxon>Insecta</taxon>
        <taxon>Pterygota</taxon>
        <taxon>Neoptera</taxon>
        <taxon>Endopterygota</taxon>
        <taxon>Hymenoptera</taxon>
        <taxon>Apocrita</taxon>
        <taxon>Aculeata</taxon>
        <taxon>Formicoidea</taxon>
        <taxon>Formicidae</taxon>
        <taxon>Myrmicinae</taxon>
        <taxon>Mycetomoellerius</taxon>
    </lineage>
</organism>
<dbReference type="Proteomes" id="UP000075809">
    <property type="component" value="Unassembled WGS sequence"/>
</dbReference>
<dbReference type="AlphaFoldDB" id="A0A151XET1"/>
<evidence type="ECO:0000256" key="1">
    <source>
        <dbReference type="SAM" id="MobiDB-lite"/>
    </source>
</evidence>
<gene>
    <name evidence="2" type="ORF">ALC60_02048</name>
</gene>
<name>A0A151XET1_9HYME</name>
<proteinExistence type="predicted"/>
<accession>A0A151XET1</accession>
<reference evidence="2 3" key="1">
    <citation type="submission" date="2015-09" db="EMBL/GenBank/DDBJ databases">
        <title>Trachymyrmex zeteki WGS genome.</title>
        <authorList>
            <person name="Nygaard S."/>
            <person name="Hu H."/>
            <person name="Boomsma J."/>
            <person name="Zhang G."/>
        </authorList>
    </citation>
    <scope>NUCLEOTIDE SEQUENCE [LARGE SCALE GENOMIC DNA]</scope>
    <source>
        <strain evidence="2">Tzet28-1</strain>
        <tissue evidence="2">Whole body</tissue>
    </source>
</reference>
<protein>
    <submittedName>
        <fullName evidence="2">Uncharacterized protein</fullName>
    </submittedName>
</protein>
<evidence type="ECO:0000313" key="3">
    <source>
        <dbReference type="Proteomes" id="UP000075809"/>
    </source>
</evidence>
<keyword evidence="3" id="KW-1185">Reference proteome</keyword>
<sequence>MVLPFRLSTQTRRCVSAILTPRPLLVVSISCNTVQRKCLEIVQYRVKFSKSSISLSSRHGLRNDAEIQKGLTVMAVLDRRGYDPIKRQRSTTFDTLRTYDENSRSCSGFHSRQFRETDEDGGRWKLEASPILSSLRPKQGIVRARKRVGDDGREWSWMPSERWKRKRGGGSGLARTPGGVDGVAQHRPEYYGLIKPS</sequence>